<evidence type="ECO:0000313" key="2">
    <source>
        <dbReference type="EMBL" id="CAD0205206.1"/>
    </source>
</evidence>
<dbReference type="EMBL" id="LR824026">
    <property type="protein sequence ID" value="CAD0205206.1"/>
    <property type="molecule type" value="Genomic_DNA"/>
</dbReference>
<sequence>MYSSHRKTRDELKRLITSLAITERKIQNVRECLITVFNSFHTDVPLYETDRFGGQLSLPQESVSTLRRFYEERRDNNRNKMTLSLDLDVSENCSYDAIDNANPTFIDELKLYLKKFQLEKNRKLILESGEKIWIFESLNSSVERLRDSWQRDDVTCSLVCPSVSLSHNLQRLIETVYRKEQLEAKLANLESEQRNHLKIDISSEIEEEQKTVDKIKKRLNENILCLQKTTKHLDLGQDNLQLWSDNNIRKYISCNRTVDGKTFKEYEGYYVESLNL</sequence>
<keyword evidence="3" id="KW-1185">Reference proteome</keyword>
<protein>
    <submittedName>
        <fullName evidence="2">Uncharacterized protein</fullName>
    </submittedName>
</protein>
<reference evidence="2" key="1">
    <citation type="submission" date="2021-12" db="EMBL/GenBank/DDBJ databases">
        <authorList>
            <person name="King R."/>
        </authorList>
    </citation>
    <scope>NUCLEOTIDE SEQUENCE</scope>
</reference>
<keyword evidence="1" id="KW-0175">Coiled coil</keyword>
<dbReference type="OrthoDB" id="7475817at2759"/>
<gene>
    <name evidence="2" type="ORF">CINC_LOCUS7510</name>
</gene>
<evidence type="ECO:0000256" key="1">
    <source>
        <dbReference type="SAM" id="Coils"/>
    </source>
</evidence>
<name>A0A9N8L495_CHRIL</name>
<evidence type="ECO:0000313" key="3">
    <source>
        <dbReference type="Proteomes" id="UP001154114"/>
    </source>
</evidence>
<dbReference type="Proteomes" id="UP001154114">
    <property type="component" value="Chromosome 23"/>
</dbReference>
<dbReference type="AlphaFoldDB" id="A0A9N8L495"/>
<proteinExistence type="predicted"/>
<feature type="coiled-coil region" evidence="1">
    <location>
        <begin position="172"/>
        <end position="199"/>
    </location>
</feature>
<organism evidence="2 3">
    <name type="scientific">Chrysodeixis includens</name>
    <name type="common">Soybean looper</name>
    <name type="synonym">Pseudoplusia includens</name>
    <dbReference type="NCBI Taxonomy" id="689277"/>
    <lineage>
        <taxon>Eukaryota</taxon>
        <taxon>Metazoa</taxon>
        <taxon>Ecdysozoa</taxon>
        <taxon>Arthropoda</taxon>
        <taxon>Hexapoda</taxon>
        <taxon>Insecta</taxon>
        <taxon>Pterygota</taxon>
        <taxon>Neoptera</taxon>
        <taxon>Endopterygota</taxon>
        <taxon>Lepidoptera</taxon>
        <taxon>Glossata</taxon>
        <taxon>Ditrysia</taxon>
        <taxon>Noctuoidea</taxon>
        <taxon>Noctuidae</taxon>
        <taxon>Plusiinae</taxon>
        <taxon>Chrysodeixis</taxon>
    </lineage>
</organism>
<accession>A0A9N8L495</accession>